<keyword evidence="2" id="KW-0802">TPR repeat</keyword>
<name>A0A0S2SCQ4_9GAMM</name>
<evidence type="ECO:0000313" key="5">
    <source>
        <dbReference type="EMBL" id="ALP39466.1"/>
    </source>
</evidence>
<feature type="region of interest" description="Disordered" evidence="3">
    <location>
        <begin position="157"/>
        <end position="181"/>
    </location>
</feature>
<dbReference type="Pfam" id="PF14559">
    <property type="entry name" value="TPR_19"/>
    <property type="match status" value="1"/>
</dbReference>
<feature type="region of interest" description="Disordered" evidence="3">
    <location>
        <begin position="81"/>
        <end position="116"/>
    </location>
</feature>
<keyword evidence="4" id="KW-0472">Membrane</keyword>
<dbReference type="PATRIC" id="fig|652.5.peg.3638"/>
<dbReference type="SUPFAM" id="SSF48452">
    <property type="entry name" value="TPR-like"/>
    <property type="match status" value="1"/>
</dbReference>
<keyword evidence="4" id="KW-1133">Transmembrane helix</keyword>
<feature type="transmembrane region" description="Helical" evidence="4">
    <location>
        <begin position="32"/>
        <end position="57"/>
    </location>
</feature>
<reference evidence="6" key="1">
    <citation type="submission" date="2015-10" db="EMBL/GenBank/DDBJ databases">
        <title>Complete Genome Sequence of Aeromonas schubertii strain WL1483.</title>
        <authorList>
            <person name="Liu L."/>
        </authorList>
    </citation>
    <scope>NUCLEOTIDE SEQUENCE [LARGE SCALE GENOMIC DNA]</scope>
    <source>
        <strain evidence="6">WL1483</strain>
    </source>
</reference>
<dbReference type="InterPro" id="IPR011990">
    <property type="entry name" value="TPR-like_helical_dom_sf"/>
</dbReference>
<sequence length="379" mass="41310">MSVINQMLNDLEARRHREGEGARYMPAARTPLWLLALVTLTCLAGLLLVGWRGWLYWQAEAARHQASPEVDSVVVHPAAGEPAERTQIATVSPPHPDGTGMDTPRPPLTPTQVAEPDTEVALPVPDRTLSHEEELVVPPGEDPEAFYARVDAALQPERQEEEALQAGAADPAPKAPPKNQLRIDRVSLSPAELAALADKKASSALARGDMVEAERQYVDLLELQPQQVAPRKQLAALLYGQGRLEEANRLLEEGVRRHPTEPDFRLLLARLALATGQQSQALNWLAGARPPLPGNLDYYATWAGVAQELGHTGEARDLYLQLLRSKPDEGRWWLGLGVAEERLGNGARALDAYRSAQLHGGLGDASSQWLGQRIAALTP</sequence>
<dbReference type="PANTHER" id="PTHR45586:SF1">
    <property type="entry name" value="LIPOPOLYSACCHARIDE ASSEMBLY PROTEIN B"/>
    <property type="match status" value="1"/>
</dbReference>
<protein>
    <submittedName>
        <fullName evidence="5">Uncharacterized protein</fullName>
    </submittedName>
</protein>
<reference evidence="5 6" key="2">
    <citation type="journal article" date="2016" name="Genome Announc.">
        <title>Complete Genome Sequence of the Highly Virulent Aeromonas schubertii Strain WL1483, Isolated from Diseased Snakehead Fish (Channa argus) in China.</title>
        <authorList>
            <person name="Liu L."/>
            <person name="Li N."/>
            <person name="Zhang D."/>
            <person name="Fu X."/>
            <person name="Shi C."/>
            <person name="Lin Q."/>
            <person name="Hao G."/>
        </authorList>
    </citation>
    <scope>NUCLEOTIDE SEQUENCE [LARGE SCALE GENOMIC DNA]</scope>
    <source>
        <strain evidence="5 6">WL1483</strain>
    </source>
</reference>
<dbReference type="Pfam" id="PF13432">
    <property type="entry name" value="TPR_16"/>
    <property type="match status" value="1"/>
</dbReference>
<dbReference type="EMBL" id="CP013067">
    <property type="protein sequence ID" value="ALP39466.1"/>
    <property type="molecule type" value="Genomic_DNA"/>
</dbReference>
<accession>A0A0S2SCQ4</accession>
<keyword evidence="1" id="KW-0677">Repeat</keyword>
<evidence type="ECO:0000256" key="4">
    <source>
        <dbReference type="SAM" id="Phobius"/>
    </source>
</evidence>
<organism evidence="5 6">
    <name type="scientific">Aeromonas schubertii</name>
    <dbReference type="NCBI Taxonomy" id="652"/>
    <lineage>
        <taxon>Bacteria</taxon>
        <taxon>Pseudomonadati</taxon>
        <taxon>Pseudomonadota</taxon>
        <taxon>Gammaproteobacteria</taxon>
        <taxon>Aeromonadales</taxon>
        <taxon>Aeromonadaceae</taxon>
        <taxon>Aeromonas</taxon>
    </lineage>
</organism>
<evidence type="ECO:0000313" key="6">
    <source>
        <dbReference type="Proteomes" id="UP000058114"/>
    </source>
</evidence>
<dbReference type="KEGG" id="asr:WL1483_47"/>
<dbReference type="Gene3D" id="1.25.40.10">
    <property type="entry name" value="Tetratricopeptide repeat domain"/>
    <property type="match status" value="1"/>
</dbReference>
<evidence type="ECO:0000256" key="3">
    <source>
        <dbReference type="SAM" id="MobiDB-lite"/>
    </source>
</evidence>
<gene>
    <name evidence="5" type="ORF">WL1483_47</name>
</gene>
<evidence type="ECO:0000256" key="2">
    <source>
        <dbReference type="ARBA" id="ARBA00022803"/>
    </source>
</evidence>
<evidence type="ECO:0000256" key="1">
    <source>
        <dbReference type="ARBA" id="ARBA00022737"/>
    </source>
</evidence>
<dbReference type="PANTHER" id="PTHR45586">
    <property type="entry name" value="TPR REPEAT-CONTAINING PROTEIN PA4667"/>
    <property type="match status" value="1"/>
</dbReference>
<dbReference type="RefSeq" id="WP_060587349.1">
    <property type="nucleotide sequence ID" value="NZ_CP013067.1"/>
</dbReference>
<dbReference type="Proteomes" id="UP000058114">
    <property type="component" value="Chromosome"/>
</dbReference>
<keyword evidence="4" id="KW-0812">Transmembrane</keyword>
<dbReference type="AlphaFoldDB" id="A0A0S2SCQ4"/>
<proteinExistence type="predicted"/>
<dbReference type="InterPro" id="IPR051012">
    <property type="entry name" value="CellSynth/LPSAsmb/PSIAsmb"/>
</dbReference>